<keyword evidence="6" id="KW-0206">Cytoskeleton</keyword>
<reference evidence="8" key="1">
    <citation type="submission" date="2022-03" db="EMBL/GenBank/DDBJ databases">
        <authorList>
            <person name="Martin C."/>
        </authorList>
    </citation>
    <scope>NUCLEOTIDE SEQUENCE</scope>
</reference>
<evidence type="ECO:0000256" key="7">
    <source>
        <dbReference type="ARBA" id="ARBA00023273"/>
    </source>
</evidence>
<gene>
    <name evidence="8" type="ORF">OFUS_LOCUS8244</name>
</gene>
<comment type="caution">
    <text evidence="8">The sequence shown here is derived from an EMBL/GenBank/DDBJ whole genome shotgun (WGS) entry which is preliminary data.</text>
</comment>
<keyword evidence="5" id="KW-0963">Cytoplasm</keyword>
<evidence type="ECO:0000256" key="6">
    <source>
        <dbReference type="ARBA" id="ARBA00023212"/>
    </source>
</evidence>
<dbReference type="InterPro" id="IPR029416">
    <property type="entry name" value="CFAP300"/>
</dbReference>
<evidence type="ECO:0000256" key="5">
    <source>
        <dbReference type="ARBA" id="ARBA00022490"/>
    </source>
</evidence>
<evidence type="ECO:0000313" key="8">
    <source>
        <dbReference type="EMBL" id="CAH1781692.1"/>
    </source>
</evidence>
<dbReference type="PANTHER" id="PTHR31078:SF1">
    <property type="entry name" value="CILIA- AND FLAGELLA-ASSOCIATED PROTEIN 300"/>
    <property type="match status" value="1"/>
</dbReference>
<evidence type="ECO:0000313" key="9">
    <source>
        <dbReference type="Proteomes" id="UP000749559"/>
    </source>
</evidence>
<dbReference type="OrthoDB" id="10259249at2759"/>
<evidence type="ECO:0000256" key="1">
    <source>
        <dbReference type="ARBA" id="ARBA00002404"/>
    </source>
</evidence>
<dbReference type="Proteomes" id="UP000749559">
    <property type="component" value="Unassembled WGS sequence"/>
</dbReference>
<accession>A0A8J1UH30</accession>
<dbReference type="EMBL" id="CAIIXF020000004">
    <property type="protein sequence ID" value="CAH1781692.1"/>
    <property type="molecule type" value="Genomic_DNA"/>
</dbReference>
<sequence>MSTKFTFQHLEGKKFNSLENKETQDLLMKWSMKGRIKAQCFTFDQQFQSYEKDTFVKDFFSDPIVKSSLQVVSGSGSWVPIGIQPTGFESELVSCSTVSLTFFDRLWEHDIVRENKQIRKCLDEYYEGIQISDELRKMLLLEDSDNYDIFDEKEREEFLFLLFKHICIDLISVQKDQKTNQIVVTSIILKVTLSDDNGPFFPADEEHVQNFAYLIVDPILRHVTTFYHKFGSGDLS</sequence>
<name>A0A8J1UH30_OWEFU</name>
<comment type="function">
    <text evidence="1">Cilium- and flagellum-specific protein that plays a role in axonemal structure organization and motility. May play a role in outer and inner dynein arm assembly.</text>
</comment>
<keyword evidence="7" id="KW-0966">Cell projection</keyword>
<dbReference type="PANTHER" id="PTHR31078">
    <property type="entry name" value="CILIA- AND FLAGELLA-ASSOCIATED PROTEIN 300"/>
    <property type="match status" value="1"/>
</dbReference>
<evidence type="ECO:0000256" key="2">
    <source>
        <dbReference type="ARBA" id="ARBA00004430"/>
    </source>
</evidence>
<keyword evidence="9" id="KW-1185">Reference proteome</keyword>
<dbReference type="GO" id="GO:0005930">
    <property type="term" value="C:axoneme"/>
    <property type="evidence" value="ECO:0007669"/>
    <property type="project" value="UniProtKB-SubCell"/>
</dbReference>
<comment type="similarity">
    <text evidence="3">Belongs to the CFAP300 family.</text>
</comment>
<evidence type="ECO:0000256" key="4">
    <source>
        <dbReference type="ARBA" id="ARBA00022174"/>
    </source>
</evidence>
<dbReference type="Pfam" id="PF14926">
    <property type="entry name" value="CFAP300"/>
    <property type="match status" value="2"/>
</dbReference>
<protein>
    <recommendedName>
        <fullName evidence="4">Cilia- and flagella-associated protein 300</fullName>
    </recommendedName>
</protein>
<comment type="subcellular location">
    <subcellularLocation>
        <location evidence="2">Cytoplasm</location>
        <location evidence="2">Cytoskeleton</location>
        <location evidence="2">Cilium axoneme</location>
    </subcellularLocation>
</comment>
<evidence type="ECO:0000256" key="3">
    <source>
        <dbReference type="ARBA" id="ARBA00009205"/>
    </source>
</evidence>
<dbReference type="AlphaFoldDB" id="A0A8J1UH30"/>
<proteinExistence type="inferred from homology"/>
<organism evidence="8 9">
    <name type="scientific">Owenia fusiformis</name>
    <name type="common">Polychaete worm</name>
    <dbReference type="NCBI Taxonomy" id="6347"/>
    <lineage>
        <taxon>Eukaryota</taxon>
        <taxon>Metazoa</taxon>
        <taxon>Spiralia</taxon>
        <taxon>Lophotrochozoa</taxon>
        <taxon>Annelida</taxon>
        <taxon>Polychaeta</taxon>
        <taxon>Sedentaria</taxon>
        <taxon>Canalipalpata</taxon>
        <taxon>Sabellida</taxon>
        <taxon>Oweniida</taxon>
        <taxon>Oweniidae</taxon>
        <taxon>Owenia</taxon>
    </lineage>
</organism>